<reference evidence="1 2" key="1">
    <citation type="journal article" date="2022" name="New Phytol.">
        <title>Ecological generalism drives hyperdiversity of secondary metabolite gene clusters in xylarialean endophytes.</title>
        <authorList>
            <person name="Franco M.E.E."/>
            <person name="Wisecaver J.H."/>
            <person name="Arnold A.E."/>
            <person name="Ju Y.M."/>
            <person name="Slot J.C."/>
            <person name="Ahrendt S."/>
            <person name="Moore L.P."/>
            <person name="Eastman K.E."/>
            <person name="Scott K."/>
            <person name="Konkel Z."/>
            <person name="Mondo S.J."/>
            <person name="Kuo A."/>
            <person name="Hayes R.D."/>
            <person name="Haridas S."/>
            <person name="Andreopoulos B."/>
            <person name="Riley R."/>
            <person name="LaButti K."/>
            <person name="Pangilinan J."/>
            <person name="Lipzen A."/>
            <person name="Amirebrahimi M."/>
            <person name="Yan J."/>
            <person name="Adam C."/>
            <person name="Keymanesh K."/>
            <person name="Ng V."/>
            <person name="Louie K."/>
            <person name="Northen T."/>
            <person name="Drula E."/>
            <person name="Henrissat B."/>
            <person name="Hsieh H.M."/>
            <person name="Youens-Clark K."/>
            <person name="Lutzoni F."/>
            <person name="Miadlikowska J."/>
            <person name="Eastwood D.C."/>
            <person name="Hamelin R.C."/>
            <person name="Grigoriev I.V."/>
            <person name="U'Ren J.M."/>
        </authorList>
    </citation>
    <scope>NUCLEOTIDE SEQUENCE [LARGE SCALE GENOMIC DNA]</scope>
    <source>
        <strain evidence="1 2">ER1909</strain>
    </source>
</reference>
<keyword evidence="2" id="KW-1185">Reference proteome</keyword>
<dbReference type="Proteomes" id="UP001497680">
    <property type="component" value="Unassembled WGS sequence"/>
</dbReference>
<evidence type="ECO:0000313" key="1">
    <source>
        <dbReference type="EMBL" id="KAI6088530.1"/>
    </source>
</evidence>
<evidence type="ECO:0000313" key="2">
    <source>
        <dbReference type="Proteomes" id="UP001497680"/>
    </source>
</evidence>
<comment type="caution">
    <text evidence="1">The sequence shown here is derived from an EMBL/GenBank/DDBJ whole genome shotgun (WGS) entry which is preliminary data.</text>
</comment>
<organism evidence="1 2">
    <name type="scientific">Hypoxylon rubiginosum</name>
    <dbReference type="NCBI Taxonomy" id="110542"/>
    <lineage>
        <taxon>Eukaryota</taxon>
        <taxon>Fungi</taxon>
        <taxon>Dikarya</taxon>
        <taxon>Ascomycota</taxon>
        <taxon>Pezizomycotina</taxon>
        <taxon>Sordariomycetes</taxon>
        <taxon>Xylariomycetidae</taxon>
        <taxon>Xylariales</taxon>
        <taxon>Hypoxylaceae</taxon>
        <taxon>Hypoxylon</taxon>
    </lineage>
</organism>
<gene>
    <name evidence="1" type="ORF">F4821DRAFT_233968</name>
</gene>
<accession>A0ACC0D732</accession>
<protein>
    <submittedName>
        <fullName evidence="1">Uncharacterized protein</fullName>
    </submittedName>
</protein>
<sequence length="200" mass="22142">MDTMDSTLDNTTLSTISLLEARLLRVEHLLFGHTVQQPKVPAIRSMQELERRFGTLLQRVRVYGELLKLYKSQPTFFQPPPASEPPSKLPLESLRAIVLAAASSYPATASALTAISDTPVPDPAHTASLASLLPRMKGIEATQMAQAAEIAELRARSEAVVRHWYERDVMGYSGFVAGVEGRVEMAERTVRQLEKLRSEV</sequence>
<dbReference type="EMBL" id="MU394301">
    <property type="protein sequence ID" value="KAI6088530.1"/>
    <property type="molecule type" value="Genomic_DNA"/>
</dbReference>
<proteinExistence type="predicted"/>
<name>A0ACC0D732_9PEZI</name>